<dbReference type="Proteomes" id="UP000066203">
    <property type="component" value="Chromosome"/>
</dbReference>
<evidence type="ECO:0000313" key="2">
    <source>
        <dbReference type="Proteomes" id="UP000066203"/>
    </source>
</evidence>
<dbReference type="PROSITE" id="PS51257">
    <property type="entry name" value="PROKAR_LIPOPROTEIN"/>
    <property type="match status" value="1"/>
</dbReference>
<dbReference type="PATRIC" id="fig|43675.28.peg.1020"/>
<reference evidence="2" key="1">
    <citation type="submission" date="2015-08" db="EMBL/GenBank/DDBJ databases">
        <title>Complete genome sequence of Rothia mucilaginosa strain NUM-Rm6536.</title>
        <authorList>
            <person name="Nambu T."/>
        </authorList>
    </citation>
    <scope>NUCLEOTIDE SEQUENCE [LARGE SCALE GENOMIC DNA]</scope>
    <source>
        <strain evidence="2">NUM-Rm6536</strain>
    </source>
</reference>
<dbReference type="EMBL" id="AP014938">
    <property type="protein sequence ID" value="BAS20240.1"/>
    <property type="molecule type" value="Genomic_DNA"/>
</dbReference>
<gene>
    <name evidence="1" type="ORF">RM6536_0993</name>
</gene>
<proteinExistence type="predicted"/>
<protein>
    <recommendedName>
        <fullName evidence="3">Lipoprotein</fullName>
    </recommendedName>
</protein>
<sequence>MLQISCRDVRLALAVCSSASGCAFFVVSRFPCKPVFTLCCP</sequence>
<accession>A0A0K2RZM7</accession>
<dbReference type="AlphaFoldDB" id="A0A0K2RZM7"/>
<evidence type="ECO:0000313" key="1">
    <source>
        <dbReference type="EMBL" id="BAS20240.1"/>
    </source>
</evidence>
<name>A0A0K2RZM7_9MICC</name>
<evidence type="ECO:0008006" key="3">
    <source>
        <dbReference type="Google" id="ProtNLM"/>
    </source>
</evidence>
<organism evidence="1">
    <name type="scientific">Rothia mucilaginosa</name>
    <dbReference type="NCBI Taxonomy" id="43675"/>
    <lineage>
        <taxon>Bacteria</taxon>
        <taxon>Bacillati</taxon>
        <taxon>Actinomycetota</taxon>
        <taxon>Actinomycetes</taxon>
        <taxon>Micrococcales</taxon>
        <taxon>Micrococcaceae</taxon>
        <taxon>Rothia</taxon>
    </lineage>
</organism>